<reference evidence="1" key="1">
    <citation type="journal article" date="2021" name="Proc. Natl. Acad. Sci. U.S.A.">
        <title>A Catalog of Tens of Thousands of Viruses from Human Metagenomes Reveals Hidden Associations with Chronic Diseases.</title>
        <authorList>
            <person name="Tisza M.J."/>
            <person name="Buck C.B."/>
        </authorList>
    </citation>
    <scope>NUCLEOTIDE SEQUENCE</scope>
    <source>
        <strain evidence="1">Ct6F13</strain>
    </source>
</reference>
<accession>A0A8S5LIS8</accession>
<dbReference type="Pfam" id="PF11114">
    <property type="entry name" value="Minor_capsid_2"/>
    <property type="match status" value="1"/>
</dbReference>
<organism evidence="1">
    <name type="scientific">Myoviridae sp. ct6F13</name>
    <dbReference type="NCBI Taxonomy" id="2827602"/>
    <lineage>
        <taxon>Viruses</taxon>
        <taxon>Duplodnaviria</taxon>
        <taxon>Heunggongvirae</taxon>
        <taxon>Uroviricota</taxon>
        <taxon>Caudoviricetes</taxon>
    </lineage>
</organism>
<sequence>MATTVRIEMDKTEKILLKRYLNKNGKAQVRFTKECYKIMNPYTPFLTGRLKDMMVQVNPTNIEYNAPYAAEQFYKNAGNGKQGTSFGGLRGKRWDKRAWADKGNSVVKTIADFVGGRAK</sequence>
<name>A0A8S5LIS8_9CAUD</name>
<dbReference type="EMBL" id="BK015859">
    <property type="protein sequence ID" value="DAD70013.1"/>
    <property type="molecule type" value="Genomic_DNA"/>
</dbReference>
<proteinExistence type="predicted"/>
<dbReference type="InterPro" id="IPR021080">
    <property type="entry name" value="Minor_capsid_protein"/>
</dbReference>
<evidence type="ECO:0000313" key="1">
    <source>
        <dbReference type="EMBL" id="DAD70013.1"/>
    </source>
</evidence>
<protein>
    <submittedName>
        <fullName evidence="1">Minor capsid protein</fullName>
    </submittedName>
</protein>